<dbReference type="Proteomes" id="UP000014680">
    <property type="component" value="Unassembled WGS sequence"/>
</dbReference>
<proteinExistence type="predicted"/>
<dbReference type="OrthoDB" id="30378at2759"/>
<organism evidence="1 2">
    <name type="scientific">Entamoeba invadens IP1</name>
    <dbReference type="NCBI Taxonomy" id="370355"/>
    <lineage>
        <taxon>Eukaryota</taxon>
        <taxon>Amoebozoa</taxon>
        <taxon>Evosea</taxon>
        <taxon>Archamoebae</taxon>
        <taxon>Mastigamoebida</taxon>
        <taxon>Entamoebidae</taxon>
        <taxon>Entamoeba</taxon>
    </lineage>
</organism>
<dbReference type="KEGG" id="eiv:EIN_338130"/>
<evidence type="ECO:0000313" key="1">
    <source>
        <dbReference type="EMBL" id="ELP84174.1"/>
    </source>
</evidence>
<evidence type="ECO:0000313" key="2">
    <source>
        <dbReference type="Proteomes" id="UP000014680"/>
    </source>
</evidence>
<name>A0A0A1TV30_ENTIV</name>
<dbReference type="RefSeq" id="XP_004183520.1">
    <property type="nucleotide sequence ID" value="XM_004183472.1"/>
</dbReference>
<dbReference type="EMBL" id="KB207145">
    <property type="protein sequence ID" value="ELP84174.1"/>
    <property type="molecule type" value="Genomic_DNA"/>
</dbReference>
<dbReference type="VEuPathDB" id="AmoebaDB:EIN_338130"/>
<dbReference type="AlphaFoldDB" id="A0A0A1TV30"/>
<gene>
    <name evidence="1" type="ORF">EIN_338130</name>
</gene>
<sequence>MSIAGNLKLINHELNNPQIIMWNSTYLHLHYNYTYRPNFEILNPTGNLKCFDTISLYDKSNIDTSSDLNHIHSYMFNYSYNFTDGKGYLISNKKLLRFFPNNILLNKDVICTLKKIYYTPNSPTNMEGAFDYPHCPCNDDVDVNCELKFTNEVGEFNMLSNTLKNTELLVERNITISNLKKC</sequence>
<dbReference type="GeneID" id="14883137"/>
<keyword evidence="2" id="KW-1185">Reference proteome</keyword>
<accession>A0A0A1TV30</accession>
<reference evidence="1 2" key="1">
    <citation type="submission" date="2012-10" db="EMBL/GenBank/DDBJ databases">
        <authorList>
            <person name="Zafar N."/>
            <person name="Inman J."/>
            <person name="Hall N."/>
            <person name="Lorenzi H."/>
            <person name="Caler E."/>
        </authorList>
    </citation>
    <scope>NUCLEOTIDE SEQUENCE [LARGE SCALE GENOMIC DNA]</scope>
    <source>
        <strain evidence="1 2">IP1</strain>
    </source>
</reference>
<protein>
    <submittedName>
        <fullName evidence="1">Uncharacterized protein</fullName>
    </submittedName>
</protein>